<keyword evidence="2" id="KW-1185">Reference proteome</keyword>
<reference evidence="1 2" key="1">
    <citation type="submission" date="2017-11" db="EMBL/GenBank/DDBJ databases">
        <title>The genome of Rhizophagus clarus HR1 reveals common genetic basis of auxotrophy among arbuscular mycorrhizal fungi.</title>
        <authorList>
            <person name="Kobayashi Y."/>
        </authorList>
    </citation>
    <scope>NUCLEOTIDE SEQUENCE [LARGE SCALE GENOMIC DNA]</scope>
    <source>
        <strain evidence="1 2">HR1</strain>
    </source>
</reference>
<proteinExistence type="predicted"/>
<evidence type="ECO:0000313" key="1">
    <source>
        <dbReference type="EMBL" id="GBB88184.1"/>
    </source>
</evidence>
<protein>
    <submittedName>
        <fullName evidence="1">Uncharacterized protein</fullName>
    </submittedName>
</protein>
<gene>
    <name evidence="1" type="ORF">RclHR1_14710001</name>
</gene>
<comment type="caution">
    <text evidence="1">The sequence shown here is derived from an EMBL/GenBank/DDBJ whole genome shotgun (WGS) entry which is preliminary data.</text>
</comment>
<organism evidence="1 2">
    <name type="scientific">Rhizophagus clarus</name>
    <dbReference type="NCBI Taxonomy" id="94130"/>
    <lineage>
        <taxon>Eukaryota</taxon>
        <taxon>Fungi</taxon>
        <taxon>Fungi incertae sedis</taxon>
        <taxon>Mucoromycota</taxon>
        <taxon>Glomeromycotina</taxon>
        <taxon>Glomeromycetes</taxon>
        <taxon>Glomerales</taxon>
        <taxon>Glomeraceae</taxon>
        <taxon>Rhizophagus</taxon>
    </lineage>
</organism>
<dbReference type="EMBL" id="BEXD01000526">
    <property type="protein sequence ID" value="GBB88184.1"/>
    <property type="molecule type" value="Genomic_DNA"/>
</dbReference>
<accession>A0A2Z6QSR2</accession>
<name>A0A2Z6QSR2_9GLOM</name>
<dbReference type="AlphaFoldDB" id="A0A2Z6QSR2"/>
<dbReference type="Proteomes" id="UP000247702">
    <property type="component" value="Unassembled WGS sequence"/>
</dbReference>
<sequence length="207" mass="24115">MIQKRGFNEREELNKWKFGQNFDLPSWITLTMRFMTISNLSEGVPIAEYIENTPYYRSYTIQADRFSGSDVMITFGDDEDNVVLLSASCTVLGNQLIQVRLKSRHSSLGELLPSNKEVSSEEKKKVYEQDLNYDDLDYDLDHTNNTKNYQISKVSERAKNHERIKSSTENQIIFIFQLSFQEKINGDLVVIVMIVTWNMFLDQSLRS</sequence>
<evidence type="ECO:0000313" key="2">
    <source>
        <dbReference type="Proteomes" id="UP000247702"/>
    </source>
</evidence>